<accession>A0A7N4NNF0</accession>
<evidence type="ECO:0000256" key="1">
    <source>
        <dbReference type="ARBA" id="ARBA00005627"/>
    </source>
</evidence>
<sequence length="1065" mass="122679">MDWKMLSPIKEDKCEQTDGQIPFSPFGVRLHSRSRNIEERHIRSEIGIRQETFEEFVEEQVKMDSQRVENQLQHCKQLNSCQSKTSLRKPFLKCGEGTKRLKWNKKNLFRKKPKQLSNQMISSVSLGCQSCFCLPQENHPVPEWQVNTHMVTQSKEKGIAGSPSQEEAKEDIESSKSEEKHQWLQERRLTKVMTTSTLGENCPDLMQQHHGQENESKPQIDGKNGPQFFYCQNDLHNPPSIAKKIPVAPGHLGLQEIVQNQGKQINETKENHNSPKVWFVSCQPNENLVSSAVTSGHRTGVYPKFKKVNDRIVKNAHQLNKSTEEEKEYVLFSDQQDIRRIVRLENDESPSSDEKSSLSRSATCYHLCPRSKDLPNVHHVVQNLTFSEPDYASDEPSGSENLPLRRTSKFFVKKRNPQELLGAKDDSSRTESTVEVMKLRRSKTLASFQTSHDHHIGSTRPKKKQKAKSVTRNIQIPDEQPPACDLIASLFPVPLDKVNSPEQEPCKTFHEGTLEAQKRLTEKLQELEFQETDELHGENPLLSQLKAEQEKVKQFLRAQISNFKAEKAKEVNFSDEHWKEENSQMQLTKANLEKWTKTPRIFKKTDDTKEMLILKQQINGLQEQFKMNEFRWSLAHIKLQNQIEILIKQNLELQDELRASEHQRLEISNKSLALHSARRKSESLASELIFRGPSSLSKNERTPKQARPINFIGQRLSSEKCTFLEPVSNKIERMESKKSTPREQREKAVSRSLRVRSPPPIRKRSDLERRIPPFDPEMVIYRSPKNLQETCLRKSPVPISPLVLYNEDSLAAYENDKSPLISGNYEDALLLPVWNNDHKSSVIHQNEDTQKVKDFSSKLATSRKLLTSMKNKKREKKIQKEIKHSDGKVECKFSDGCKTITFPSGTKKEISADKKTTIVTFTNGDVQKFMPDQRVLYYYADAQTIHTTYPNGLEVLQFPNKQIEKHHPNGTKEIVFPDGTVKYFGVGYEETLFPDGTLVKVERNGDKTIIFSDGQKEIHTSQFKRKEFLDGTIKTVYNTGHRETKYTSGRVRIKDEAGKIILDKK</sequence>
<protein>
    <recommendedName>
        <fullName evidence="8">Centromere protein J</fullName>
    </recommendedName>
</protein>
<dbReference type="InterPro" id="IPR009852">
    <property type="entry name" value="CENPJ_C_dom"/>
</dbReference>
<evidence type="ECO:0000259" key="4">
    <source>
        <dbReference type="Pfam" id="PF07202"/>
    </source>
</evidence>
<keyword evidence="7" id="KW-1185">Reference proteome</keyword>
<dbReference type="PANTHER" id="PTHR10331">
    <property type="entry name" value="T COMPLEX PROTEIN 10"/>
    <property type="match status" value="1"/>
</dbReference>
<dbReference type="AlphaFoldDB" id="A0A7N4NNF0"/>
<dbReference type="InterPro" id="IPR047002">
    <property type="entry name" value="Tcp10_C_sf"/>
</dbReference>
<feature type="domain" description="Centromere protein J C-terminal" evidence="4">
    <location>
        <begin position="879"/>
        <end position="910"/>
    </location>
</feature>
<evidence type="ECO:0000313" key="7">
    <source>
        <dbReference type="Proteomes" id="UP000007648"/>
    </source>
</evidence>
<feature type="compositionally biased region" description="Basic and acidic residues" evidence="3">
    <location>
        <begin position="733"/>
        <end position="749"/>
    </location>
</feature>
<feature type="domain" description="CENPJ tubulin-binding region" evidence="5">
    <location>
        <begin position="36"/>
        <end position="102"/>
    </location>
</feature>
<feature type="compositionally biased region" description="Basic and acidic residues" evidence="3">
    <location>
        <begin position="171"/>
        <end position="189"/>
    </location>
</feature>
<dbReference type="InterPro" id="IPR058029">
    <property type="entry name" value="Tubulin-bd_CENPJ"/>
</dbReference>
<dbReference type="Ensembl" id="ENSSHAT00000028523.1">
    <property type="protein sequence ID" value="ENSSHAP00000025969.1"/>
    <property type="gene ID" value="ENSSHAG00000013247.2"/>
</dbReference>
<evidence type="ECO:0000259" key="5">
    <source>
        <dbReference type="Pfam" id="PF25779"/>
    </source>
</evidence>
<name>A0A7N4NNF0_SARHA</name>
<feature type="domain" description="Centromere protein J C-terminal" evidence="4">
    <location>
        <begin position="986"/>
        <end position="1019"/>
    </location>
</feature>
<feature type="region of interest" description="Disordered" evidence="3">
    <location>
        <begin position="733"/>
        <end position="767"/>
    </location>
</feature>
<dbReference type="Pfam" id="PF25779">
    <property type="entry name" value="Tubulin-bind_CPAP"/>
    <property type="match status" value="1"/>
</dbReference>
<organism evidence="6 7">
    <name type="scientific">Sarcophilus harrisii</name>
    <name type="common">Tasmanian devil</name>
    <name type="synonym">Sarcophilus laniarius</name>
    <dbReference type="NCBI Taxonomy" id="9305"/>
    <lineage>
        <taxon>Eukaryota</taxon>
        <taxon>Metazoa</taxon>
        <taxon>Chordata</taxon>
        <taxon>Craniata</taxon>
        <taxon>Vertebrata</taxon>
        <taxon>Euteleostomi</taxon>
        <taxon>Mammalia</taxon>
        <taxon>Metatheria</taxon>
        <taxon>Dasyuromorphia</taxon>
        <taxon>Dasyuridae</taxon>
        <taxon>Sarcophilus</taxon>
    </lineage>
</organism>
<dbReference type="InterPro" id="IPR026581">
    <property type="entry name" value="TCP10L/CENPJ"/>
</dbReference>
<evidence type="ECO:0008006" key="8">
    <source>
        <dbReference type="Google" id="ProtNLM"/>
    </source>
</evidence>
<dbReference type="Gene3D" id="2.60.450.20">
    <property type="match status" value="1"/>
</dbReference>
<dbReference type="PANTHER" id="PTHR10331:SF25">
    <property type="entry name" value="T-COMPLEX PROTEIN 10A-RELATED"/>
    <property type="match status" value="1"/>
</dbReference>
<reference evidence="6" key="3">
    <citation type="submission" date="2025-09" db="UniProtKB">
        <authorList>
            <consortium name="Ensembl"/>
        </authorList>
    </citation>
    <scope>IDENTIFICATION</scope>
</reference>
<feature type="domain" description="Centromere protein J C-terminal" evidence="4">
    <location>
        <begin position="950"/>
        <end position="982"/>
    </location>
</feature>
<evidence type="ECO:0000256" key="2">
    <source>
        <dbReference type="SAM" id="Coils"/>
    </source>
</evidence>
<feature type="region of interest" description="Disordered" evidence="3">
    <location>
        <begin position="447"/>
        <end position="468"/>
    </location>
</feature>
<feature type="coiled-coil region" evidence="2">
    <location>
        <begin position="636"/>
        <end position="663"/>
    </location>
</feature>
<dbReference type="InParanoid" id="A0A7N4NNF0"/>
<feature type="compositionally biased region" description="Basic and acidic residues" evidence="3">
    <location>
        <begin position="210"/>
        <end position="220"/>
    </location>
</feature>
<feature type="region of interest" description="Disordered" evidence="3">
    <location>
        <begin position="154"/>
        <end position="226"/>
    </location>
</feature>
<proteinExistence type="inferred from homology"/>
<reference evidence="6" key="2">
    <citation type="submission" date="2025-08" db="UniProtKB">
        <authorList>
            <consortium name="Ensembl"/>
        </authorList>
    </citation>
    <scope>IDENTIFICATION</scope>
</reference>
<reference evidence="6 7" key="1">
    <citation type="journal article" date="2011" name="Proc. Natl. Acad. Sci. U.S.A.">
        <title>Genetic diversity and population structure of the endangered marsupial Sarcophilus harrisii (Tasmanian devil).</title>
        <authorList>
            <person name="Miller W."/>
            <person name="Hayes V.M."/>
            <person name="Ratan A."/>
            <person name="Petersen D.C."/>
            <person name="Wittekindt N.E."/>
            <person name="Miller J."/>
            <person name="Walenz B."/>
            <person name="Knight J."/>
            <person name="Qi J."/>
            <person name="Zhao F."/>
            <person name="Wang Q."/>
            <person name="Bedoya-Reina O.C."/>
            <person name="Katiyar N."/>
            <person name="Tomsho L.P."/>
            <person name="Kasson L.M."/>
            <person name="Hardie R.A."/>
            <person name="Woodbridge P."/>
            <person name="Tindall E.A."/>
            <person name="Bertelsen M.F."/>
            <person name="Dixon D."/>
            <person name="Pyecroft S."/>
            <person name="Helgen K.M."/>
            <person name="Lesk A.M."/>
            <person name="Pringle T.H."/>
            <person name="Patterson N."/>
            <person name="Zhang Y."/>
            <person name="Kreiss A."/>
            <person name="Woods G.M."/>
            <person name="Jones M.E."/>
            <person name="Schuster S.C."/>
        </authorList>
    </citation>
    <scope>NUCLEOTIDE SEQUENCE [LARGE SCALE GENOMIC DNA]</scope>
</reference>
<dbReference type="Proteomes" id="UP000007648">
    <property type="component" value="Unassembled WGS sequence"/>
</dbReference>
<dbReference type="Pfam" id="PF07202">
    <property type="entry name" value="Tcp10_C"/>
    <property type="match status" value="3"/>
</dbReference>
<keyword evidence="2" id="KW-0175">Coiled coil</keyword>
<gene>
    <name evidence="6" type="primary">LOC100933665</name>
</gene>
<comment type="similarity">
    <text evidence="1">Belongs to the TCP10 family.</text>
</comment>
<evidence type="ECO:0000256" key="3">
    <source>
        <dbReference type="SAM" id="MobiDB-lite"/>
    </source>
</evidence>
<evidence type="ECO:0000313" key="6">
    <source>
        <dbReference type="Ensembl" id="ENSSHAP00000025969.1"/>
    </source>
</evidence>
<dbReference type="GeneTree" id="ENSGT00530000063927"/>